<protein>
    <submittedName>
        <fullName evidence="2">Uncharacterized protein</fullName>
    </submittedName>
</protein>
<dbReference type="AlphaFoldDB" id="A0A5A9X9A5"/>
<keyword evidence="1" id="KW-0812">Transmembrane</keyword>
<dbReference type="Proteomes" id="UP000324298">
    <property type="component" value="Unassembled WGS sequence"/>
</dbReference>
<proteinExistence type="predicted"/>
<accession>A0A5A9X9A5</accession>
<comment type="caution">
    <text evidence="2">The sequence shown here is derived from an EMBL/GenBank/DDBJ whole genome shotgun (WGS) entry which is preliminary data.</text>
</comment>
<evidence type="ECO:0000256" key="1">
    <source>
        <dbReference type="SAM" id="Phobius"/>
    </source>
</evidence>
<dbReference type="EMBL" id="SRSD01000009">
    <property type="protein sequence ID" value="KAA0888995.1"/>
    <property type="molecule type" value="Genomic_DNA"/>
</dbReference>
<evidence type="ECO:0000313" key="2">
    <source>
        <dbReference type="EMBL" id="KAA0888995.1"/>
    </source>
</evidence>
<organism evidence="2 3">
    <name type="scientific">Oryzomonas rubra</name>
    <dbReference type="NCBI Taxonomy" id="2509454"/>
    <lineage>
        <taxon>Bacteria</taxon>
        <taxon>Pseudomonadati</taxon>
        <taxon>Thermodesulfobacteriota</taxon>
        <taxon>Desulfuromonadia</taxon>
        <taxon>Geobacterales</taxon>
        <taxon>Geobacteraceae</taxon>
        <taxon>Oryzomonas</taxon>
    </lineage>
</organism>
<dbReference type="OrthoDB" id="9820612at2"/>
<feature type="transmembrane region" description="Helical" evidence="1">
    <location>
        <begin position="12"/>
        <end position="34"/>
    </location>
</feature>
<reference evidence="2 3" key="1">
    <citation type="submission" date="2019-04" db="EMBL/GenBank/DDBJ databases">
        <title>Geobacter ruber sp. nov., ferric-reducing bacteria isolated from paddy soil.</title>
        <authorList>
            <person name="Xu Z."/>
            <person name="Masuda Y."/>
            <person name="Itoh H."/>
            <person name="Senoo K."/>
        </authorList>
    </citation>
    <scope>NUCLEOTIDE SEQUENCE [LARGE SCALE GENOMIC DNA]</scope>
    <source>
        <strain evidence="2 3">Red88</strain>
    </source>
</reference>
<name>A0A5A9X9A5_9BACT</name>
<gene>
    <name evidence="2" type="ORF">ET418_14160</name>
</gene>
<dbReference type="RefSeq" id="WP_149308623.1">
    <property type="nucleotide sequence ID" value="NZ_SRSD01000009.1"/>
</dbReference>
<keyword evidence="3" id="KW-1185">Reference proteome</keyword>
<evidence type="ECO:0000313" key="3">
    <source>
        <dbReference type="Proteomes" id="UP000324298"/>
    </source>
</evidence>
<keyword evidence="1" id="KW-1133">Transmembrane helix</keyword>
<keyword evidence="1" id="KW-0472">Membrane</keyword>
<sequence>MFKKPLPEETRYTIIFVGIVLLSPLLFFALNHFFQGDSSTLQSGKKKEPAVIVSESEKADIISKATSKSVADTVRDAVSQGDYSTAHLQLSKAPKDSAEYEELRKLLASNPRARKLPGIRKEADTTQSPLRYLDESTPRDRFGEGLFLYLVEVSGSVWPKFCIQSVGKRALDITGFRIKADAKTFTIPATAVKQEKSPGKVAEYFDAPVDQLSYDAMRALIKARKATLTCIGKSDERVRAITDAEKKGLGRMMDAYTALGGSFAFVQH</sequence>